<dbReference type="PROSITE" id="PS50043">
    <property type="entry name" value="HTH_LUXR_2"/>
    <property type="match status" value="1"/>
</dbReference>
<dbReference type="EMBL" id="CADCWP010000358">
    <property type="protein sequence ID" value="CAA9588294.1"/>
    <property type="molecule type" value="Genomic_DNA"/>
</dbReference>
<dbReference type="AlphaFoldDB" id="A0A6J4VU41"/>
<proteinExistence type="predicted"/>
<dbReference type="SUPFAM" id="SSF46894">
    <property type="entry name" value="C-terminal effector domain of the bipartite response regulators"/>
    <property type="match status" value="1"/>
</dbReference>
<dbReference type="GO" id="GO:0006355">
    <property type="term" value="P:regulation of DNA-templated transcription"/>
    <property type="evidence" value="ECO:0007669"/>
    <property type="project" value="InterPro"/>
</dbReference>
<dbReference type="PANTHER" id="PTHR43214">
    <property type="entry name" value="TWO-COMPONENT RESPONSE REGULATOR"/>
    <property type="match status" value="1"/>
</dbReference>
<dbReference type="InterPro" id="IPR000792">
    <property type="entry name" value="Tscrpt_reg_LuxR_C"/>
</dbReference>
<feature type="domain" description="HTH luxR-type" evidence="4">
    <location>
        <begin position="145"/>
        <end position="210"/>
    </location>
</feature>
<dbReference type="GO" id="GO:0003677">
    <property type="term" value="F:DNA binding"/>
    <property type="evidence" value="ECO:0007669"/>
    <property type="project" value="UniProtKB-KW"/>
</dbReference>
<dbReference type="InterPro" id="IPR039420">
    <property type="entry name" value="WalR-like"/>
</dbReference>
<evidence type="ECO:0000256" key="2">
    <source>
        <dbReference type="ARBA" id="ARBA00023125"/>
    </source>
</evidence>
<sequence>MADPSAAEPARILLVDDHPIVREGLRAYLALQPGLVVVAEAAGVSEALARIEEAKPDLVLLDVKLEGENGLSLLSRLRDTEGAPKVLLLTSFLDEDYLREALRLGAAGYLLKRAGQGTLLDGVRAALRGERPLDPAAAALLPTLGDDPLKRLTPRELEVLGLLAEGMTNKALAKRLGVGEKTVKTHVSSLLAKLELKDRTQAALYAQTRQKG</sequence>
<evidence type="ECO:0000256" key="3">
    <source>
        <dbReference type="PROSITE-ProRule" id="PRU00169"/>
    </source>
</evidence>
<dbReference type="InterPro" id="IPR058245">
    <property type="entry name" value="NreC/VraR/RcsB-like_REC"/>
</dbReference>
<dbReference type="SMART" id="SM00448">
    <property type="entry name" value="REC"/>
    <property type="match status" value="1"/>
</dbReference>
<dbReference type="Pfam" id="PF00196">
    <property type="entry name" value="GerE"/>
    <property type="match status" value="1"/>
</dbReference>
<dbReference type="InterPro" id="IPR011006">
    <property type="entry name" value="CheY-like_superfamily"/>
</dbReference>
<keyword evidence="2" id="KW-0238">DNA-binding</keyword>
<dbReference type="InterPro" id="IPR016032">
    <property type="entry name" value="Sig_transdc_resp-reg_C-effctor"/>
</dbReference>
<organism evidence="6">
    <name type="scientific">uncultured Truepera sp</name>
    <dbReference type="NCBI Taxonomy" id="543023"/>
    <lineage>
        <taxon>Bacteria</taxon>
        <taxon>Thermotogati</taxon>
        <taxon>Deinococcota</taxon>
        <taxon>Deinococci</taxon>
        <taxon>Trueperales</taxon>
        <taxon>Trueperaceae</taxon>
        <taxon>Truepera</taxon>
        <taxon>environmental samples</taxon>
    </lineage>
</organism>
<dbReference type="PROSITE" id="PS50110">
    <property type="entry name" value="RESPONSE_REGULATORY"/>
    <property type="match status" value="1"/>
</dbReference>
<evidence type="ECO:0000256" key="1">
    <source>
        <dbReference type="ARBA" id="ARBA00022553"/>
    </source>
</evidence>
<feature type="modified residue" description="4-aspartylphosphate" evidence="3">
    <location>
        <position position="62"/>
    </location>
</feature>
<dbReference type="CDD" id="cd06170">
    <property type="entry name" value="LuxR_C_like"/>
    <property type="match status" value="1"/>
</dbReference>
<dbReference type="SMART" id="SM00421">
    <property type="entry name" value="HTH_LUXR"/>
    <property type="match status" value="1"/>
</dbReference>
<dbReference type="PRINTS" id="PR00038">
    <property type="entry name" value="HTHLUXR"/>
</dbReference>
<evidence type="ECO:0000259" key="5">
    <source>
        <dbReference type="PROSITE" id="PS50110"/>
    </source>
</evidence>
<protein>
    <submittedName>
        <fullName evidence="6">Two-component transcriptional response regulator, LuxR family</fullName>
    </submittedName>
</protein>
<reference evidence="6" key="1">
    <citation type="submission" date="2020-02" db="EMBL/GenBank/DDBJ databases">
        <authorList>
            <person name="Meier V. D."/>
        </authorList>
    </citation>
    <scope>NUCLEOTIDE SEQUENCE</scope>
    <source>
        <strain evidence="6">AVDCRST_MAG86</strain>
    </source>
</reference>
<keyword evidence="1 3" id="KW-0597">Phosphoprotein</keyword>
<dbReference type="Gene3D" id="3.40.50.2300">
    <property type="match status" value="1"/>
</dbReference>
<evidence type="ECO:0000313" key="6">
    <source>
        <dbReference type="EMBL" id="CAA9588294.1"/>
    </source>
</evidence>
<evidence type="ECO:0000259" key="4">
    <source>
        <dbReference type="PROSITE" id="PS50043"/>
    </source>
</evidence>
<dbReference type="SUPFAM" id="SSF52172">
    <property type="entry name" value="CheY-like"/>
    <property type="match status" value="1"/>
</dbReference>
<name>A0A6J4VU41_9DEIN</name>
<gene>
    <name evidence="6" type="ORF">AVDCRST_MAG86-4064</name>
</gene>
<dbReference type="GO" id="GO:0000160">
    <property type="term" value="P:phosphorelay signal transduction system"/>
    <property type="evidence" value="ECO:0007669"/>
    <property type="project" value="InterPro"/>
</dbReference>
<feature type="domain" description="Response regulatory" evidence="5">
    <location>
        <begin position="11"/>
        <end position="127"/>
    </location>
</feature>
<dbReference type="CDD" id="cd17535">
    <property type="entry name" value="REC_NarL-like"/>
    <property type="match status" value="1"/>
</dbReference>
<dbReference type="InterPro" id="IPR001789">
    <property type="entry name" value="Sig_transdc_resp-reg_receiver"/>
</dbReference>
<accession>A0A6J4VU41</accession>
<dbReference type="Pfam" id="PF00072">
    <property type="entry name" value="Response_reg"/>
    <property type="match status" value="1"/>
</dbReference>